<gene>
    <name evidence="3" type="ORF">ADL15_29980</name>
</gene>
<dbReference type="OrthoDB" id="5846312at2"/>
<comment type="caution">
    <text evidence="3">The sequence shown here is derived from an EMBL/GenBank/DDBJ whole genome shotgun (WGS) entry which is preliminary data.</text>
</comment>
<dbReference type="PANTHER" id="PTHR41771:SF1">
    <property type="entry name" value="MEMBRANE PROTEIN"/>
    <property type="match status" value="1"/>
</dbReference>
<protein>
    <submittedName>
        <fullName evidence="3">YibE/F family protein</fullName>
    </submittedName>
</protein>
<dbReference type="RefSeq" id="WP_067698195.1">
    <property type="nucleotide sequence ID" value="NZ_LLZH01000283.1"/>
</dbReference>
<evidence type="ECO:0000256" key="2">
    <source>
        <dbReference type="SAM" id="Phobius"/>
    </source>
</evidence>
<feature type="transmembrane region" description="Helical" evidence="2">
    <location>
        <begin position="320"/>
        <end position="339"/>
    </location>
</feature>
<organism evidence="3 4">
    <name type="scientific">Actinoplanes awajinensis subsp. mycoplanecinus</name>
    <dbReference type="NCBI Taxonomy" id="135947"/>
    <lineage>
        <taxon>Bacteria</taxon>
        <taxon>Bacillati</taxon>
        <taxon>Actinomycetota</taxon>
        <taxon>Actinomycetes</taxon>
        <taxon>Micromonosporales</taxon>
        <taxon>Micromonosporaceae</taxon>
        <taxon>Actinoplanes</taxon>
    </lineage>
</organism>
<evidence type="ECO:0000313" key="3">
    <source>
        <dbReference type="EMBL" id="KUL28881.1"/>
    </source>
</evidence>
<dbReference type="AlphaFoldDB" id="A0A101JM31"/>
<evidence type="ECO:0000256" key="1">
    <source>
        <dbReference type="SAM" id="MobiDB-lite"/>
    </source>
</evidence>
<keyword evidence="2" id="KW-0472">Membrane</keyword>
<keyword evidence="4" id="KW-1185">Reference proteome</keyword>
<feature type="transmembrane region" description="Helical" evidence="2">
    <location>
        <begin position="166"/>
        <end position="185"/>
    </location>
</feature>
<feature type="region of interest" description="Disordered" evidence="1">
    <location>
        <begin position="392"/>
        <end position="474"/>
    </location>
</feature>
<feature type="transmembrane region" description="Helical" evidence="2">
    <location>
        <begin position="23"/>
        <end position="43"/>
    </location>
</feature>
<feature type="transmembrane region" description="Helical" evidence="2">
    <location>
        <begin position="359"/>
        <end position="384"/>
    </location>
</feature>
<dbReference type="Proteomes" id="UP000053244">
    <property type="component" value="Unassembled WGS sequence"/>
</dbReference>
<name>A0A101JM31_9ACTN</name>
<keyword evidence="2" id="KW-0812">Transmembrane</keyword>
<keyword evidence="2" id="KW-1133">Transmembrane helix</keyword>
<feature type="transmembrane region" description="Helical" evidence="2">
    <location>
        <begin position="192"/>
        <end position="212"/>
    </location>
</feature>
<feature type="transmembrane region" description="Helical" evidence="2">
    <location>
        <begin position="143"/>
        <end position="160"/>
    </location>
</feature>
<sequence length="474" mass="48490">MAGHHHHSHDAPGRDLLPKARRLTLTLLVPAVLLTLIGMLLLWPRDTPQAETPADGGPVQVQGDVRSVTPAECPPVPQGETQPTGCGTAVVELAGGEVVSTELPYGPGAPTIKAGDRVIMMGLEDEAGALRYSIADHQRSRELWLMAAAFALAVIAFGRWRGLTALAGLAVTFGVLLFFIVPAILDGRSPMLVAVVGSAAIMLTVLYLTHGLTITTTIAVAGTLASLIITTVLAEVAVGAVHLTGVADDTSNFLSITQGEVNMQGLLLASIVIGSLGVLDDVTVTQSATVTELALANPAYGFRSLYGAATRIGRAHIASVINTIVLAYAGASLPLLLLFSTGGTPVGELLTGQLVAQELVRSAVGTIGLIAAVPITTALAALFASRMHAGAAGAHGGAPEKSSSALGRHSGAPEKDGSELGKHSGAPEKSSSALGKHGIEPGKTEKDRPAVGATEAETAGRRPPTESPWAAFEK</sequence>
<accession>A0A101JM31</accession>
<reference evidence="3 4" key="1">
    <citation type="submission" date="2015-10" db="EMBL/GenBank/DDBJ databases">
        <authorList>
            <person name="Gilbert D.G."/>
        </authorList>
    </citation>
    <scope>NUCLEOTIDE SEQUENCE [LARGE SCALE GENOMIC DNA]</scope>
    <source>
        <strain evidence="3 4">NRRL B-16712</strain>
    </source>
</reference>
<evidence type="ECO:0000313" key="4">
    <source>
        <dbReference type="Proteomes" id="UP000053244"/>
    </source>
</evidence>
<dbReference type="InterPro" id="IPR012507">
    <property type="entry name" value="YibE_F"/>
</dbReference>
<feature type="compositionally biased region" description="Basic and acidic residues" evidence="1">
    <location>
        <begin position="411"/>
        <end position="426"/>
    </location>
</feature>
<proteinExistence type="predicted"/>
<feature type="transmembrane region" description="Helical" evidence="2">
    <location>
        <begin position="218"/>
        <end position="241"/>
    </location>
</feature>
<dbReference type="Pfam" id="PF07907">
    <property type="entry name" value="YibE_F"/>
    <property type="match status" value="1"/>
</dbReference>
<dbReference type="PANTHER" id="PTHR41771">
    <property type="entry name" value="MEMBRANE PROTEIN-RELATED"/>
    <property type="match status" value="1"/>
</dbReference>
<dbReference type="EMBL" id="LLZH01000283">
    <property type="protein sequence ID" value="KUL28881.1"/>
    <property type="molecule type" value="Genomic_DNA"/>
</dbReference>
<feature type="compositionally biased region" description="Basic and acidic residues" evidence="1">
    <location>
        <begin position="437"/>
        <end position="449"/>
    </location>
</feature>